<gene>
    <name evidence="1" type="ORF">T07_12278</name>
</gene>
<protein>
    <submittedName>
        <fullName evidence="1">Uncharacterized protein</fullName>
    </submittedName>
</protein>
<comment type="caution">
    <text evidence="1">The sequence shown here is derived from an EMBL/GenBank/DDBJ whole genome shotgun (WGS) entry which is preliminary data.</text>
</comment>
<dbReference type="EMBL" id="JYDL01000505">
    <property type="protein sequence ID" value="KRX12330.1"/>
    <property type="molecule type" value="Genomic_DNA"/>
</dbReference>
<evidence type="ECO:0000313" key="1">
    <source>
        <dbReference type="EMBL" id="KRX12330.1"/>
    </source>
</evidence>
<name>A0A0V0RDJ3_9BILA</name>
<accession>A0A0V0RDJ3</accession>
<sequence>MSCNNTNTIRHPRVRLEGLRLWRLIVCKPPMVDRSSTYLGRNLN</sequence>
<organism evidence="1 2">
    <name type="scientific">Trichinella nelsoni</name>
    <dbReference type="NCBI Taxonomy" id="6336"/>
    <lineage>
        <taxon>Eukaryota</taxon>
        <taxon>Metazoa</taxon>
        <taxon>Ecdysozoa</taxon>
        <taxon>Nematoda</taxon>
        <taxon>Enoplea</taxon>
        <taxon>Dorylaimia</taxon>
        <taxon>Trichinellida</taxon>
        <taxon>Trichinellidae</taxon>
        <taxon>Trichinella</taxon>
    </lineage>
</organism>
<dbReference type="AlphaFoldDB" id="A0A0V0RDJ3"/>
<proteinExistence type="predicted"/>
<evidence type="ECO:0000313" key="2">
    <source>
        <dbReference type="Proteomes" id="UP000054630"/>
    </source>
</evidence>
<reference evidence="1 2" key="1">
    <citation type="submission" date="2015-01" db="EMBL/GenBank/DDBJ databases">
        <title>Evolution of Trichinella species and genotypes.</title>
        <authorList>
            <person name="Korhonen P.K."/>
            <person name="Edoardo P."/>
            <person name="Giuseppe L.R."/>
            <person name="Gasser R.B."/>
        </authorList>
    </citation>
    <scope>NUCLEOTIDE SEQUENCE [LARGE SCALE GENOMIC DNA]</scope>
    <source>
        <strain evidence="1">ISS37</strain>
    </source>
</reference>
<keyword evidence="2" id="KW-1185">Reference proteome</keyword>
<dbReference type="Proteomes" id="UP000054630">
    <property type="component" value="Unassembled WGS sequence"/>
</dbReference>